<feature type="compositionally biased region" description="Basic and acidic residues" evidence="1">
    <location>
        <begin position="159"/>
        <end position="177"/>
    </location>
</feature>
<feature type="region of interest" description="Disordered" evidence="1">
    <location>
        <begin position="639"/>
        <end position="731"/>
    </location>
</feature>
<feature type="compositionally biased region" description="Low complexity" evidence="1">
    <location>
        <begin position="274"/>
        <end position="297"/>
    </location>
</feature>
<protein>
    <submittedName>
        <fullName evidence="2">Protein transport Sec1a</fullName>
    </submittedName>
</protein>
<evidence type="ECO:0000256" key="1">
    <source>
        <dbReference type="SAM" id="MobiDB-lite"/>
    </source>
</evidence>
<name>A0ABP0PXD5_9DINO</name>
<gene>
    <name evidence="2" type="ORF">SCF082_LOCUS38301</name>
</gene>
<feature type="region of interest" description="Disordered" evidence="1">
    <location>
        <begin position="153"/>
        <end position="185"/>
    </location>
</feature>
<comment type="caution">
    <text evidence="2">The sequence shown here is derived from an EMBL/GenBank/DDBJ whole genome shotgun (WGS) entry which is preliminary data.</text>
</comment>
<sequence length="770" mass="84023">MKKWKATFQLTSAIKKGATLRGMVQLSQLGKVRHEALQAVVPAAAAAPATSRLSVGEAPAAGANLRSPPKTAPGPALQKSGPGAELPPPIFGLTGKPGAGSAQRQSALQDLTGARQAQDGAENDGNFAATFPSLLARKMANILHKIKGQEGSAPFAALGRERPRRQSGDARRSDRGESFAVEAGASRGDPAYAFAREEEADQDLVFGDKLPPFQWKANFGPKSGPKEAQVFALDLGDLDVLRDDEPRRSARTQDRVARNRRPSDIARIGGTEDSAVASARRASVRRGSTVGSGTGSVPLPSLKPSLWQMSEEVAPAPPGGAMAAVGPRSVFKDNNSKWKLLNKRIKETPPDSGQSSLGVLPKDAEVSPAPPPERPVPPEQPASVAKLASALVAHFGSLNRAYEHFDFDRKGKFTRAQFYAGCASVRLNFRTLSGLTVREIFKRLDDADVELAGHVTLAKWMKYFAGVLEGTEEADLLTTDYGSQVERRLEERRKERHLKKPGEEQLPPLPVEVHDVQAATEVLRAKKVFMMKLKSRSNQELPSVPVHAEDASTSGDDVEPMRNTGDWRWSTNLVWACLGMFCPDTGKAPPSSVPQRVPCDARRAGEEKTHLRARTPLRVAGGPCRTQIWPCPRTRALGRARPARRAHNHLARTRHRVSHPMRCLQTRTAPRAPRTAPPAGRPAREMKQRRDPARDLAPDLAPRDERWGLWAKRSATAPRSPAWRNERRTGQTWTPKAIGLLLWCPQVVPSQRPPRHGTAKMTMTYSRRGV</sequence>
<dbReference type="Proteomes" id="UP001642464">
    <property type="component" value="Unassembled WGS sequence"/>
</dbReference>
<feature type="region of interest" description="Disordered" evidence="1">
    <location>
        <begin position="58"/>
        <end position="125"/>
    </location>
</feature>
<proteinExistence type="predicted"/>
<feature type="compositionally biased region" description="Basic and acidic residues" evidence="1">
    <location>
        <begin position="244"/>
        <end position="264"/>
    </location>
</feature>
<feature type="region of interest" description="Disordered" evidence="1">
    <location>
        <begin position="539"/>
        <end position="560"/>
    </location>
</feature>
<feature type="region of interest" description="Disordered" evidence="1">
    <location>
        <begin position="244"/>
        <end position="302"/>
    </location>
</feature>
<evidence type="ECO:0000313" key="2">
    <source>
        <dbReference type="EMBL" id="CAK9080317.1"/>
    </source>
</evidence>
<feature type="compositionally biased region" description="Basic and acidic residues" evidence="1">
    <location>
        <begin position="682"/>
        <end position="707"/>
    </location>
</feature>
<accession>A0ABP0PXD5</accession>
<keyword evidence="3" id="KW-1185">Reference proteome</keyword>
<feature type="region of interest" description="Disordered" evidence="1">
    <location>
        <begin position="344"/>
        <end position="381"/>
    </location>
</feature>
<dbReference type="EMBL" id="CAXAMM010038716">
    <property type="protein sequence ID" value="CAK9080317.1"/>
    <property type="molecule type" value="Genomic_DNA"/>
</dbReference>
<feature type="compositionally biased region" description="Basic residues" evidence="1">
    <location>
        <begin position="639"/>
        <end position="659"/>
    </location>
</feature>
<feature type="compositionally biased region" description="Pro residues" evidence="1">
    <location>
        <begin position="368"/>
        <end position="380"/>
    </location>
</feature>
<evidence type="ECO:0000313" key="3">
    <source>
        <dbReference type="Proteomes" id="UP001642464"/>
    </source>
</evidence>
<organism evidence="2 3">
    <name type="scientific">Durusdinium trenchii</name>
    <dbReference type="NCBI Taxonomy" id="1381693"/>
    <lineage>
        <taxon>Eukaryota</taxon>
        <taxon>Sar</taxon>
        <taxon>Alveolata</taxon>
        <taxon>Dinophyceae</taxon>
        <taxon>Suessiales</taxon>
        <taxon>Symbiodiniaceae</taxon>
        <taxon>Durusdinium</taxon>
    </lineage>
</organism>
<reference evidence="2 3" key="1">
    <citation type="submission" date="2024-02" db="EMBL/GenBank/DDBJ databases">
        <authorList>
            <person name="Chen Y."/>
            <person name="Shah S."/>
            <person name="Dougan E. K."/>
            <person name="Thang M."/>
            <person name="Chan C."/>
        </authorList>
    </citation>
    <scope>NUCLEOTIDE SEQUENCE [LARGE SCALE GENOMIC DNA]</scope>
</reference>